<keyword evidence="4" id="KW-1185">Reference proteome</keyword>
<dbReference type="GO" id="GO:0016829">
    <property type="term" value="F:lyase activity"/>
    <property type="evidence" value="ECO:0007669"/>
    <property type="project" value="UniProtKB-KW"/>
</dbReference>
<dbReference type="SUPFAM" id="SSF49464">
    <property type="entry name" value="Carboxypeptidase regulatory domain-like"/>
    <property type="match status" value="1"/>
</dbReference>
<dbReference type="InterPro" id="IPR054490">
    <property type="entry name" value="BT_1020-like_b-sandwich_1"/>
</dbReference>
<dbReference type="SUPFAM" id="SSF51126">
    <property type="entry name" value="Pectin lyase-like"/>
    <property type="match status" value="2"/>
</dbReference>
<accession>A0A4V6NN61</accession>
<dbReference type="GO" id="GO:0030246">
    <property type="term" value="F:carbohydrate binding"/>
    <property type="evidence" value="ECO:0007669"/>
    <property type="project" value="InterPro"/>
</dbReference>
<feature type="signal peptide" evidence="1">
    <location>
        <begin position="1"/>
        <end position="28"/>
    </location>
</feature>
<comment type="caution">
    <text evidence="3">The sequence shown here is derived from an EMBL/GenBank/DDBJ whole genome shotgun (WGS) entry which is preliminary data.</text>
</comment>
<dbReference type="Pfam" id="PF13620">
    <property type="entry name" value="CarboxypepD_reg"/>
    <property type="match status" value="2"/>
</dbReference>
<protein>
    <submittedName>
        <fullName evidence="3">Parallel beta helix pectate lyase-like protein</fullName>
    </submittedName>
</protein>
<dbReference type="Gene3D" id="2.160.20.10">
    <property type="entry name" value="Single-stranded right-handed beta-helix, Pectin lyase-like"/>
    <property type="match status" value="1"/>
</dbReference>
<reference evidence="3 4" key="1">
    <citation type="journal article" date="2015" name="Stand. Genomic Sci.">
        <title>Genomic Encyclopedia of Bacterial and Archaeal Type Strains, Phase III: the genomes of soil and plant-associated and newly described type strains.</title>
        <authorList>
            <person name="Whitman W.B."/>
            <person name="Woyke T."/>
            <person name="Klenk H.P."/>
            <person name="Zhou Y."/>
            <person name="Lilburn T.G."/>
            <person name="Beck B.J."/>
            <person name="De Vos P."/>
            <person name="Vandamme P."/>
            <person name="Eisen J.A."/>
            <person name="Garrity G."/>
            <person name="Hugenholtz P."/>
            <person name="Kyrpides N.C."/>
        </authorList>
    </citation>
    <scope>NUCLEOTIDE SEQUENCE [LARGE SCALE GENOMIC DNA]</scope>
    <source>
        <strain evidence="3 4">VKM Ac-2572</strain>
    </source>
</reference>
<dbReference type="EMBL" id="SLWN01000004">
    <property type="protein sequence ID" value="TCO32620.1"/>
    <property type="molecule type" value="Genomic_DNA"/>
</dbReference>
<dbReference type="RefSeq" id="WP_132209397.1">
    <property type="nucleotide sequence ID" value="NZ_SLWN01000004.1"/>
</dbReference>
<feature type="chain" id="PRO_5038392875" evidence="1">
    <location>
        <begin position="29"/>
        <end position="929"/>
    </location>
</feature>
<dbReference type="Pfam" id="PF22585">
    <property type="entry name" value="Sialidase-like_CBM"/>
    <property type="match status" value="1"/>
</dbReference>
<organism evidence="3 4">
    <name type="scientific">Kribbella steppae</name>
    <dbReference type="NCBI Taxonomy" id="2512223"/>
    <lineage>
        <taxon>Bacteria</taxon>
        <taxon>Bacillati</taxon>
        <taxon>Actinomycetota</taxon>
        <taxon>Actinomycetes</taxon>
        <taxon>Propionibacteriales</taxon>
        <taxon>Kribbellaceae</taxon>
        <taxon>Kribbella</taxon>
    </lineage>
</organism>
<name>A0A4V6NN61_9ACTN</name>
<dbReference type="InterPro" id="IPR011050">
    <property type="entry name" value="Pectin_lyase_fold/virulence"/>
</dbReference>
<dbReference type="SUPFAM" id="SSF49452">
    <property type="entry name" value="Starch-binding domain-like"/>
    <property type="match status" value="1"/>
</dbReference>
<dbReference type="AlphaFoldDB" id="A0A4V6NN61"/>
<dbReference type="SMART" id="SM00710">
    <property type="entry name" value="PbH1"/>
    <property type="match status" value="7"/>
</dbReference>
<dbReference type="InterPro" id="IPR013320">
    <property type="entry name" value="ConA-like_dom_sf"/>
</dbReference>
<dbReference type="InterPro" id="IPR008969">
    <property type="entry name" value="CarboxyPept-like_regulatory"/>
</dbReference>
<evidence type="ECO:0000256" key="1">
    <source>
        <dbReference type="SAM" id="SignalP"/>
    </source>
</evidence>
<dbReference type="InterPro" id="IPR006626">
    <property type="entry name" value="PbH1"/>
</dbReference>
<dbReference type="OrthoDB" id="3333873at2"/>
<sequence length="929" mass="98400">MGMRLGRVVLGVVLLGVGLLPSSAAATAAGGDGTEYYVDAVHGSDDAKGTSPDRAWRTLQKVNETTFDPGDRILLRAGQSWGGQLWPKGSGATHRPIVIDKYGPGAKPAIHGGGEVAETVRLFNQHDWEIRNLEVTNAKPLTGEPGTNLRDLRGIQVAGDVGGTLSHFVIDGVDVHDVTGEVNWIGGDVAGNKPGVTFQTGWDRSKNTGGIVFRGTVADIAAPGTATVLNDILVENSSVKRTSFAGIIVKQHTGSSEGAVKTGWGERANATDPRFTPHTNVVIRNNFIQQDGNDYACNGMYLTDVRGGLVEGNVVYRAGTSGIEAYYADDVVIQHNEVYETQQKAGGADSNAIDPDKATTRIVVQYNFVHHNGDGILICQFSFGDTVIRYNTIAGNSRYQIYLHSDRAATAKIYNNTIYSDRSDHLIYGYGSSLNATYDIRNNILYSTRANASLTTSPTITYDNNLYGGASLVVPQSDARPVLGDPLFTAALTGPYGTEESGPRLERALALVPTSGSAAVGTGVAIADNGGKDYAGTPVYQGLPDLGAFEYRTPQRQNWESINGVVRDQFGHPVEGATVVVETPRHTYRASTQAGGFYRIAGLPFGTVASVKASKDGYDAATATVVVRRGDTARQDLTIVLQDTDGSIAGRVLDQRAEALAGAVVTVRAGDEVIGSTRSGADGGFVVPDVPMGGGYTVVAELEGRQVVERGGISVLPATTADAGAFLLADPEREDLQVHEFDDLPTGALPDGSAGWTVSATGNAVDVVEVPSASDRSVRLTRTANTGGTAGTGVSQVFATPLRGLVTVEARVMRDQPYVSGSNWFGLPYLYNASGAAAVSLAFDKGNIIAYEGSTSRTVAPYELGRWYDVRLVVDTVNERFDLYLDGTRISDDQPFRTSMPALAGIAFYANSSNYGSAYVDDVRISYGI</sequence>
<keyword evidence="3" id="KW-0456">Lyase</keyword>
<evidence type="ECO:0000313" key="4">
    <source>
        <dbReference type="Proteomes" id="UP000294508"/>
    </source>
</evidence>
<dbReference type="InterPro" id="IPR013784">
    <property type="entry name" value="Carb-bd-like_fold"/>
</dbReference>
<dbReference type="InterPro" id="IPR012334">
    <property type="entry name" value="Pectin_lyas_fold"/>
</dbReference>
<evidence type="ECO:0000313" key="3">
    <source>
        <dbReference type="EMBL" id="TCO32620.1"/>
    </source>
</evidence>
<dbReference type="SUPFAM" id="SSF49899">
    <property type="entry name" value="Concanavalin A-like lectins/glucanases"/>
    <property type="match status" value="1"/>
</dbReference>
<proteinExistence type="predicted"/>
<dbReference type="Gene3D" id="2.60.120.200">
    <property type="match status" value="1"/>
</dbReference>
<feature type="domain" description="BT-1020-like structural beta-sandwich" evidence="2">
    <location>
        <begin position="831"/>
        <end position="896"/>
    </location>
</feature>
<dbReference type="Proteomes" id="UP000294508">
    <property type="component" value="Unassembled WGS sequence"/>
</dbReference>
<evidence type="ECO:0000259" key="2">
    <source>
        <dbReference type="Pfam" id="PF22585"/>
    </source>
</evidence>
<dbReference type="Gene3D" id="2.60.40.1120">
    <property type="entry name" value="Carboxypeptidase-like, regulatory domain"/>
    <property type="match status" value="1"/>
</dbReference>
<gene>
    <name evidence="3" type="ORF">EV652_104226</name>
</gene>
<keyword evidence="1" id="KW-0732">Signal</keyword>